<evidence type="ECO:0000256" key="7">
    <source>
        <dbReference type="SAM" id="SignalP"/>
    </source>
</evidence>
<keyword evidence="2" id="KW-1003">Cell membrane</keyword>
<name>A0A839SI86_9SPHI</name>
<dbReference type="RefSeq" id="WP_183476100.1">
    <property type="nucleotide sequence ID" value="NZ_JACHWX010000010.1"/>
</dbReference>
<evidence type="ECO:0000313" key="8">
    <source>
        <dbReference type="EMBL" id="MBB3056994.1"/>
    </source>
</evidence>
<proteinExistence type="predicted"/>
<dbReference type="GO" id="GO:0005886">
    <property type="term" value="C:plasma membrane"/>
    <property type="evidence" value="ECO:0007669"/>
    <property type="project" value="UniProtKB-SubCell"/>
</dbReference>
<keyword evidence="5 6" id="KW-0472">Membrane</keyword>
<dbReference type="Gene3D" id="2.60.120.260">
    <property type="entry name" value="Galactose-binding domain-like"/>
    <property type="match status" value="2"/>
</dbReference>
<comment type="caution">
    <text evidence="8">The sequence shown here is derived from an EMBL/GenBank/DDBJ whole genome shotgun (WGS) entry which is preliminary data.</text>
</comment>
<keyword evidence="4 6" id="KW-1133">Transmembrane helix</keyword>
<reference evidence="8" key="1">
    <citation type="submission" date="2020-08" db="EMBL/GenBank/DDBJ databases">
        <title>Genomic Encyclopedia of Type Strains, Phase III (KMG-III): the genomes of soil and plant-associated and newly described type strains.</title>
        <authorList>
            <person name="Whitman W."/>
        </authorList>
    </citation>
    <scope>NUCLEOTIDE SEQUENCE [LARGE SCALE GENOMIC DNA]</scope>
    <source>
        <strain evidence="8">CECT 8628</strain>
    </source>
</reference>
<organism evidence="8 9">
    <name type="scientific">Mucilaginibacter gotjawali</name>
    <dbReference type="NCBI Taxonomy" id="1550579"/>
    <lineage>
        <taxon>Bacteria</taxon>
        <taxon>Pseudomonadati</taxon>
        <taxon>Bacteroidota</taxon>
        <taxon>Sphingobacteriia</taxon>
        <taxon>Sphingobacteriales</taxon>
        <taxon>Sphingobacteriaceae</taxon>
        <taxon>Mucilaginibacter</taxon>
    </lineage>
</organism>
<evidence type="ECO:0000256" key="5">
    <source>
        <dbReference type="ARBA" id="ARBA00023136"/>
    </source>
</evidence>
<comment type="subcellular location">
    <subcellularLocation>
        <location evidence="1">Cell membrane</location>
        <topology evidence="1">Single-pass membrane protein</topology>
    </subcellularLocation>
</comment>
<keyword evidence="9" id="KW-1185">Reference proteome</keyword>
<dbReference type="EMBL" id="JACHWX010000010">
    <property type="protein sequence ID" value="MBB3056994.1"/>
    <property type="molecule type" value="Genomic_DNA"/>
</dbReference>
<evidence type="ECO:0000313" key="9">
    <source>
        <dbReference type="Proteomes" id="UP000539265"/>
    </source>
</evidence>
<dbReference type="InterPro" id="IPR018513">
    <property type="entry name" value="Cell_synthase_bac"/>
</dbReference>
<dbReference type="PANTHER" id="PTHR39083">
    <property type="entry name" value="CYCLIC DI-GMP-BINDING PROTEIN"/>
    <property type="match status" value="1"/>
</dbReference>
<evidence type="ECO:0000256" key="3">
    <source>
        <dbReference type="ARBA" id="ARBA00022692"/>
    </source>
</evidence>
<gene>
    <name evidence="8" type="ORF">FHS11_003421</name>
</gene>
<feature type="signal peptide" evidence="7">
    <location>
        <begin position="1"/>
        <end position="20"/>
    </location>
</feature>
<dbReference type="GO" id="GO:0006011">
    <property type="term" value="P:UDP-alpha-D-glucose metabolic process"/>
    <property type="evidence" value="ECO:0007669"/>
    <property type="project" value="InterPro"/>
</dbReference>
<dbReference type="PANTHER" id="PTHR39083:SF1">
    <property type="entry name" value="CYCLIC DI-GMP-BINDING PROTEIN"/>
    <property type="match status" value="1"/>
</dbReference>
<dbReference type="Pfam" id="PF03170">
    <property type="entry name" value="BcsB"/>
    <property type="match status" value="1"/>
</dbReference>
<feature type="transmembrane region" description="Helical" evidence="6">
    <location>
        <begin position="670"/>
        <end position="689"/>
    </location>
</feature>
<protein>
    <submittedName>
        <fullName evidence="8">Uncharacterized protein</fullName>
    </submittedName>
</protein>
<keyword evidence="3 6" id="KW-0812">Transmembrane</keyword>
<evidence type="ECO:0000256" key="1">
    <source>
        <dbReference type="ARBA" id="ARBA00004162"/>
    </source>
</evidence>
<dbReference type="Proteomes" id="UP000539265">
    <property type="component" value="Unassembled WGS sequence"/>
</dbReference>
<feature type="chain" id="PRO_5032916279" evidence="7">
    <location>
        <begin position="21"/>
        <end position="702"/>
    </location>
</feature>
<keyword evidence="7" id="KW-0732">Signal</keyword>
<dbReference type="AlphaFoldDB" id="A0A839SI86"/>
<sequence>MNKFFTLLALVFLLSKASLAQTQTIVSFASFGQEEDEAIYGMSGASLFYFKIPPQNQINGSKLVLRFEPSQALIKENSFINVIINDKPVYSSRLSKDSIQTLVLNLSKEDLSPGRFLKIQVKTLLTITDDICKDLDNPAMWLKVKKDSYLSLVKDAKGGLDNVNISNCFDTKRAIVYPAEPSLNDLKAVAWAYARLKKATNKPIFVFEQGKVPDSVKNYIMVGNMGSLPEDKKSLIREVSAQSGEGLLYLSKSMTTVTDTITEKVNQKGKLVDVKRVASENVAGEILFVTGGDEEGYLKAVTTLGNVNILNSSFGNYLIINHAENTFIKTIDENRSKITLKQVGGSSDFLSGVGSLKNAYTFKNSDFSFTPKEVEIRFIGNYSGLNPGDRGYFNIYLNGLLISSEKLDASGKLNTSVTINRYQHHKYNRLESEFRFFPANGQCKNSFINFFGEVDVDKSYLESKNPFISSALSFYQYPEAFNLGTTKIVVSKSIAKFTAGALGEIIYELNNNINPNNFPEFAYSEGFPEGDLKKNNIIALLAKEDPMLKQFKSAPIQFDQKFTLYNADNRSTPVYSVAQSDSVSSGLAQIFYGTSNNATLVLVATGPDAHKSDAFLNVSKSITEQLSTLSSNVCVTDVNSNKYLFNINKSSDNLEYTETKSPLTQFWEKYNLYILLGILLLILLSFLYVRSRVQRSQELYND</sequence>
<evidence type="ECO:0000256" key="4">
    <source>
        <dbReference type="ARBA" id="ARBA00022989"/>
    </source>
</evidence>
<accession>A0A839SI86</accession>
<evidence type="ECO:0000256" key="6">
    <source>
        <dbReference type="SAM" id="Phobius"/>
    </source>
</evidence>
<evidence type="ECO:0000256" key="2">
    <source>
        <dbReference type="ARBA" id="ARBA00022475"/>
    </source>
</evidence>